<dbReference type="Gene3D" id="1.20.58.220">
    <property type="entry name" value="Phosphate transport system protein phou homolog 2, domain 2"/>
    <property type="match status" value="1"/>
</dbReference>
<proteinExistence type="predicted"/>
<keyword evidence="1" id="KW-0175">Coiled coil</keyword>
<dbReference type="InterPro" id="IPR026022">
    <property type="entry name" value="PhoU_dom"/>
</dbReference>
<dbReference type="GO" id="GO:0045936">
    <property type="term" value="P:negative regulation of phosphate metabolic process"/>
    <property type="evidence" value="ECO:0007669"/>
    <property type="project" value="InterPro"/>
</dbReference>
<reference evidence="3 4" key="1">
    <citation type="submission" date="2019-11" db="EMBL/GenBank/DDBJ databases">
        <authorList>
            <person name="Li X."/>
        </authorList>
    </citation>
    <scope>NUCLEOTIDE SEQUENCE [LARGE SCALE GENOMIC DNA]</scope>
    <source>
        <strain evidence="3 4">L9</strain>
    </source>
</reference>
<evidence type="ECO:0000259" key="2">
    <source>
        <dbReference type="Pfam" id="PF01895"/>
    </source>
</evidence>
<dbReference type="PANTHER" id="PTHR42930:SF3">
    <property type="entry name" value="PHOSPHATE-SPECIFIC TRANSPORT SYSTEM ACCESSORY PROTEIN PHOU"/>
    <property type="match status" value="1"/>
</dbReference>
<feature type="domain" description="PhoU" evidence="2">
    <location>
        <begin position="119"/>
        <end position="202"/>
    </location>
</feature>
<dbReference type="SUPFAM" id="SSF109755">
    <property type="entry name" value="PhoU-like"/>
    <property type="match status" value="1"/>
</dbReference>
<sequence>MRKNYYDEKVNEVKGDFGNLFATLFEMLYYTNEYISSGEKETKNQLYLLEDQVDDLDEKIEQHIIELLMIKQPEVNYMKLFLCLLRAIKDLERIGDQTINFVNMVDRISEQPQVFKNAISKMNTTHTKMLQSCWEGIQKRERSLLDDCILMDEQIDYLHIKTNELIVDAMDEHSIESSNGTKMIVMIRFLERLGDNIVNVCETYIDYFYK</sequence>
<gene>
    <name evidence="3" type="ORF">GMD78_03055</name>
</gene>
<evidence type="ECO:0000313" key="3">
    <source>
        <dbReference type="EMBL" id="MUK87379.1"/>
    </source>
</evidence>
<feature type="coiled-coil region" evidence="1">
    <location>
        <begin position="39"/>
        <end position="66"/>
    </location>
</feature>
<comment type="caution">
    <text evidence="3">The sequence shown here is derived from an EMBL/GenBank/DDBJ whole genome shotgun (WGS) entry which is preliminary data.</text>
</comment>
<keyword evidence="4" id="KW-1185">Reference proteome</keyword>
<dbReference type="InterPro" id="IPR028366">
    <property type="entry name" value="PhoU"/>
</dbReference>
<dbReference type="GO" id="GO:0030643">
    <property type="term" value="P:intracellular phosphate ion homeostasis"/>
    <property type="evidence" value="ECO:0007669"/>
    <property type="project" value="InterPro"/>
</dbReference>
<dbReference type="EMBL" id="WOCA01000002">
    <property type="protein sequence ID" value="MUK87379.1"/>
    <property type="molecule type" value="Genomic_DNA"/>
</dbReference>
<dbReference type="Pfam" id="PF01895">
    <property type="entry name" value="PhoU"/>
    <property type="match status" value="2"/>
</dbReference>
<evidence type="ECO:0000256" key="1">
    <source>
        <dbReference type="SAM" id="Coils"/>
    </source>
</evidence>
<protein>
    <recommendedName>
        <fullName evidence="2">PhoU domain-containing protein</fullName>
    </recommendedName>
</protein>
<organism evidence="3 4">
    <name type="scientific">Ornithinibacillus caprae</name>
    <dbReference type="NCBI Taxonomy" id="2678566"/>
    <lineage>
        <taxon>Bacteria</taxon>
        <taxon>Bacillati</taxon>
        <taxon>Bacillota</taxon>
        <taxon>Bacilli</taxon>
        <taxon>Bacillales</taxon>
        <taxon>Bacillaceae</taxon>
        <taxon>Ornithinibacillus</taxon>
    </lineage>
</organism>
<evidence type="ECO:0000313" key="4">
    <source>
        <dbReference type="Proteomes" id="UP000469125"/>
    </source>
</evidence>
<name>A0A6N8FI04_9BACI</name>
<feature type="domain" description="PhoU" evidence="2">
    <location>
        <begin position="23"/>
        <end position="102"/>
    </location>
</feature>
<accession>A0A6N8FI04</accession>
<dbReference type="AlphaFoldDB" id="A0A6N8FI04"/>
<dbReference type="PANTHER" id="PTHR42930">
    <property type="entry name" value="PHOSPHATE-SPECIFIC TRANSPORT SYSTEM ACCESSORY PROTEIN PHOU"/>
    <property type="match status" value="1"/>
</dbReference>
<dbReference type="Proteomes" id="UP000469125">
    <property type="component" value="Unassembled WGS sequence"/>
</dbReference>
<dbReference type="InterPro" id="IPR038078">
    <property type="entry name" value="PhoU-like_sf"/>
</dbReference>
<dbReference type="RefSeq" id="WP_155667048.1">
    <property type="nucleotide sequence ID" value="NZ_WOCA01000002.1"/>
</dbReference>